<name>A0A0N5AKA4_9BILA</name>
<reference evidence="2" key="1">
    <citation type="submission" date="2017-02" db="UniProtKB">
        <authorList>
            <consortium name="WormBaseParasite"/>
        </authorList>
    </citation>
    <scope>IDENTIFICATION</scope>
</reference>
<evidence type="ECO:0000313" key="1">
    <source>
        <dbReference type="Proteomes" id="UP000046393"/>
    </source>
</evidence>
<sequence>MMKLDSTLTKSNYGTQFPKVLNKLKLRHNTTENASLRSVVYKSKIIGKKINRCQADRLNYDLEDEQLTVPNSATLNQMASIIRGILWQLVHKLYAASFFHFNILVSDRGQQQQLVARWLLIDDEPQPKANGSEEYLGHFGIFEAGFMLKMHEACCLGFG</sequence>
<dbReference type="AlphaFoldDB" id="A0A0N5AKA4"/>
<dbReference type="Proteomes" id="UP000046393">
    <property type="component" value="Unplaced"/>
</dbReference>
<proteinExistence type="predicted"/>
<evidence type="ECO:0000313" key="2">
    <source>
        <dbReference type="WBParaSite" id="SMUV_0000491701-mRNA-1"/>
    </source>
</evidence>
<protein>
    <submittedName>
        <fullName evidence="2">HORMA domain-containing protein</fullName>
    </submittedName>
</protein>
<organism evidence="1 2">
    <name type="scientific">Syphacia muris</name>
    <dbReference type="NCBI Taxonomy" id="451379"/>
    <lineage>
        <taxon>Eukaryota</taxon>
        <taxon>Metazoa</taxon>
        <taxon>Ecdysozoa</taxon>
        <taxon>Nematoda</taxon>
        <taxon>Chromadorea</taxon>
        <taxon>Rhabditida</taxon>
        <taxon>Spirurina</taxon>
        <taxon>Oxyuridomorpha</taxon>
        <taxon>Oxyuroidea</taxon>
        <taxon>Oxyuridae</taxon>
        <taxon>Syphacia</taxon>
    </lineage>
</organism>
<keyword evidence="1" id="KW-1185">Reference proteome</keyword>
<accession>A0A0N5AKA4</accession>
<dbReference type="WBParaSite" id="SMUV_0000491701-mRNA-1">
    <property type="protein sequence ID" value="SMUV_0000491701-mRNA-1"/>
    <property type="gene ID" value="SMUV_0000491701"/>
</dbReference>